<keyword evidence="2" id="KW-1003">Cell membrane</keyword>
<dbReference type="Proteomes" id="UP001589776">
    <property type="component" value="Unassembled WGS sequence"/>
</dbReference>
<dbReference type="InterPro" id="IPR029787">
    <property type="entry name" value="Nucleotide_cyclase"/>
</dbReference>
<evidence type="ECO:0000313" key="9">
    <source>
        <dbReference type="Proteomes" id="UP001589776"/>
    </source>
</evidence>
<dbReference type="SMART" id="SM00267">
    <property type="entry name" value="GGDEF"/>
    <property type="match status" value="1"/>
</dbReference>
<dbReference type="PROSITE" id="PS50885">
    <property type="entry name" value="HAMP"/>
    <property type="match status" value="1"/>
</dbReference>
<organism evidence="8 9">
    <name type="scientific">Paenibacillus chartarius</name>
    <dbReference type="NCBI Taxonomy" id="747481"/>
    <lineage>
        <taxon>Bacteria</taxon>
        <taxon>Bacillati</taxon>
        <taxon>Bacillota</taxon>
        <taxon>Bacilli</taxon>
        <taxon>Bacillales</taxon>
        <taxon>Paenibacillaceae</taxon>
        <taxon>Paenibacillus</taxon>
    </lineage>
</organism>
<dbReference type="Pfam" id="PF00990">
    <property type="entry name" value="GGDEF"/>
    <property type="match status" value="1"/>
</dbReference>
<keyword evidence="9" id="KW-1185">Reference proteome</keyword>
<dbReference type="InterPro" id="IPR003660">
    <property type="entry name" value="HAMP_dom"/>
</dbReference>
<dbReference type="PANTHER" id="PTHR44757:SF2">
    <property type="entry name" value="BIOFILM ARCHITECTURE MAINTENANCE PROTEIN MBAA"/>
    <property type="match status" value="1"/>
</dbReference>
<evidence type="ECO:0000259" key="6">
    <source>
        <dbReference type="PROSITE" id="PS50885"/>
    </source>
</evidence>
<dbReference type="SUPFAM" id="SSF141868">
    <property type="entry name" value="EAL domain-like"/>
    <property type="match status" value="1"/>
</dbReference>
<evidence type="ECO:0000256" key="3">
    <source>
        <dbReference type="ARBA" id="ARBA00023136"/>
    </source>
</evidence>
<dbReference type="SUPFAM" id="SSF158472">
    <property type="entry name" value="HAMP domain-like"/>
    <property type="match status" value="1"/>
</dbReference>
<dbReference type="CDD" id="cd01948">
    <property type="entry name" value="EAL"/>
    <property type="match status" value="1"/>
</dbReference>
<dbReference type="InterPro" id="IPR043128">
    <property type="entry name" value="Rev_trsase/Diguanyl_cyclase"/>
</dbReference>
<feature type="transmembrane region" description="Helical" evidence="4">
    <location>
        <begin position="21"/>
        <end position="40"/>
    </location>
</feature>
<keyword evidence="3 4" id="KW-0472">Membrane</keyword>
<comment type="subcellular location">
    <subcellularLocation>
        <location evidence="1">Cell membrane</location>
    </subcellularLocation>
</comment>
<comment type="caution">
    <text evidence="8">The sequence shown here is derived from an EMBL/GenBank/DDBJ whole genome shotgun (WGS) entry which is preliminary data.</text>
</comment>
<dbReference type="InterPro" id="IPR052155">
    <property type="entry name" value="Biofilm_reg_signaling"/>
</dbReference>
<feature type="domain" description="GGDEF" evidence="7">
    <location>
        <begin position="449"/>
        <end position="582"/>
    </location>
</feature>
<dbReference type="Pfam" id="PF00672">
    <property type="entry name" value="HAMP"/>
    <property type="match status" value="1"/>
</dbReference>
<evidence type="ECO:0000259" key="5">
    <source>
        <dbReference type="PROSITE" id="PS50883"/>
    </source>
</evidence>
<protein>
    <submittedName>
        <fullName evidence="8">EAL domain-containing protein</fullName>
    </submittedName>
</protein>
<reference evidence="8 9" key="1">
    <citation type="submission" date="2024-09" db="EMBL/GenBank/DDBJ databases">
        <authorList>
            <person name="Sun Q."/>
            <person name="Mori K."/>
        </authorList>
    </citation>
    <scope>NUCLEOTIDE SEQUENCE [LARGE SCALE GENOMIC DNA]</scope>
    <source>
        <strain evidence="8 9">CCM 7759</strain>
    </source>
</reference>
<dbReference type="SUPFAM" id="SSF55073">
    <property type="entry name" value="Nucleotide cyclase"/>
    <property type="match status" value="1"/>
</dbReference>
<dbReference type="Gene3D" id="6.10.340.10">
    <property type="match status" value="1"/>
</dbReference>
<dbReference type="InterPro" id="IPR000160">
    <property type="entry name" value="GGDEF_dom"/>
</dbReference>
<dbReference type="PROSITE" id="PS50887">
    <property type="entry name" value="GGDEF"/>
    <property type="match status" value="1"/>
</dbReference>
<dbReference type="NCBIfam" id="TIGR00254">
    <property type="entry name" value="GGDEF"/>
    <property type="match status" value="1"/>
</dbReference>
<dbReference type="EMBL" id="JBHLWN010000090">
    <property type="protein sequence ID" value="MFC0215299.1"/>
    <property type="molecule type" value="Genomic_DNA"/>
</dbReference>
<evidence type="ECO:0000259" key="7">
    <source>
        <dbReference type="PROSITE" id="PS50887"/>
    </source>
</evidence>
<evidence type="ECO:0000256" key="1">
    <source>
        <dbReference type="ARBA" id="ARBA00004236"/>
    </source>
</evidence>
<dbReference type="CDD" id="cd01949">
    <property type="entry name" value="GGDEF"/>
    <property type="match status" value="1"/>
</dbReference>
<dbReference type="SMART" id="SM00052">
    <property type="entry name" value="EAL"/>
    <property type="match status" value="1"/>
</dbReference>
<proteinExistence type="predicted"/>
<dbReference type="PROSITE" id="PS50883">
    <property type="entry name" value="EAL"/>
    <property type="match status" value="1"/>
</dbReference>
<dbReference type="RefSeq" id="WP_377472741.1">
    <property type="nucleotide sequence ID" value="NZ_JBHLWN010000090.1"/>
</dbReference>
<dbReference type="Pfam" id="PF08376">
    <property type="entry name" value="NIT"/>
    <property type="match status" value="1"/>
</dbReference>
<dbReference type="Gene3D" id="3.30.70.270">
    <property type="match status" value="1"/>
</dbReference>
<dbReference type="SMART" id="SM00304">
    <property type="entry name" value="HAMP"/>
    <property type="match status" value="1"/>
</dbReference>
<accession>A0ABV6DRM6</accession>
<dbReference type="PANTHER" id="PTHR44757">
    <property type="entry name" value="DIGUANYLATE CYCLASE DGCP"/>
    <property type="match status" value="1"/>
</dbReference>
<keyword evidence="4" id="KW-1133">Transmembrane helix</keyword>
<sequence length="855" mass="97114">MGGFHISAVRIMNRLKYWQKFVLIGTLFLLPIVQTEYLLFSGIDKEIRFAKNERMGIEYANHIRNLLEALQQHRGIVNAFLSGDASFQEMIVRQQNEIEHSIITIDKVDRELDRQFHTTVHWSSIKRKWVQLKQNLQRLQPQESFGLHSELIQESYQLHTSIVSNLLALIGTIKDASGLRIDPDHDSYYLMDVIIGKLPSVMETVGQTRGIGVGVAARRAITEEERTQLLILSGMIRTFMKDLADMPVVFENTGLQDDLHTHIRETAAETNAFLDELNEQIIHAANITISPSEFFERATKVIDSGFRLYDAESPVLDRLLQQRIHHLQAKKQYIALFSCLIILLLLYLFVTFHISVLQTVLALKKAAVRIVGGDLTTRVDIDSKDELGHVSIAFNKMIEAFDSMIAERARHEKQIEQLAFFDALTGLPNRVLFNERLEHALAAAEKNNHMLAVMFLDLDRFKHINDTLGHEAGDVLLKTVADRLTRCLRHDDLVSRMGGDEFMLFIPGIKSIGEVRVAAESIIGRFAEPIVVNGHELVVSVSIGISLYPFDGNSRDGLIKSADMAMYKAKGEGRNTFRIYDSSLHAMSTERLRLEVNLRRALERGEFTIYYQPRIGLTGGTIAAMEALVRWQHPESGLVSPAEFIPLAEEIGLIVPLGEWILETACRQNKRWQDDGMDPFRISVNISAVQFHRDEFVKVVQRALQEASLEPQWLELELTESIVMNNAAKTIMKLRELKEAGVHISIDDFGTGFSSLSYLKYFPIDTLKIDRSFLQDVPDSPKDIAIIKTIIALARRLHLNVVAEGVESREQFLFLAARKCSEGQGYFFSRPMPASEAEQWIRDSSAEWCSKFYIP</sequence>
<dbReference type="Gene3D" id="3.20.20.450">
    <property type="entry name" value="EAL domain"/>
    <property type="match status" value="1"/>
</dbReference>
<evidence type="ECO:0000256" key="2">
    <source>
        <dbReference type="ARBA" id="ARBA00022475"/>
    </source>
</evidence>
<feature type="domain" description="HAMP" evidence="6">
    <location>
        <begin position="354"/>
        <end position="406"/>
    </location>
</feature>
<feature type="domain" description="EAL" evidence="5">
    <location>
        <begin position="591"/>
        <end position="845"/>
    </location>
</feature>
<keyword evidence="4" id="KW-0812">Transmembrane</keyword>
<dbReference type="InterPro" id="IPR001633">
    <property type="entry name" value="EAL_dom"/>
</dbReference>
<feature type="transmembrane region" description="Helical" evidence="4">
    <location>
        <begin position="333"/>
        <end position="354"/>
    </location>
</feature>
<evidence type="ECO:0000256" key="4">
    <source>
        <dbReference type="SAM" id="Phobius"/>
    </source>
</evidence>
<dbReference type="InterPro" id="IPR013587">
    <property type="entry name" value="Nitrate/nitrite_sensing"/>
</dbReference>
<dbReference type="Pfam" id="PF00563">
    <property type="entry name" value="EAL"/>
    <property type="match status" value="1"/>
</dbReference>
<dbReference type="InterPro" id="IPR035919">
    <property type="entry name" value="EAL_sf"/>
</dbReference>
<gene>
    <name evidence="8" type="ORF">ACFFK0_23170</name>
</gene>
<evidence type="ECO:0000313" key="8">
    <source>
        <dbReference type="EMBL" id="MFC0215299.1"/>
    </source>
</evidence>
<dbReference type="CDD" id="cd06225">
    <property type="entry name" value="HAMP"/>
    <property type="match status" value="1"/>
</dbReference>
<name>A0ABV6DRM6_9BACL</name>